<protein>
    <submittedName>
        <fullName evidence="2">Molybdenum cofactor biosysynthesis protein</fullName>
    </submittedName>
</protein>
<dbReference type="Gene3D" id="2.40.33.20">
    <property type="entry name" value="PK beta-barrel domain-like"/>
    <property type="match status" value="1"/>
</dbReference>
<accession>A0ABQ2D155</accession>
<evidence type="ECO:0000259" key="1">
    <source>
        <dbReference type="PROSITE" id="PS51340"/>
    </source>
</evidence>
<sequence>MLKDLFASQPFTGELIWMGLRPAYREPLIEVEEVEALTDAGLAGDHTGAQGLKNLQSKGKNPSKRQVTLIQAEHLDVLARLMEKCEIEPALLRRNLVVRGINLHALKKARFRIGNVLFEGTGDCHPCSRMEEVLGKGGYNAMRGHGGITARILEGGTLHLSDVVRLVGPVEFEE</sequence>
<comment type="caution">
    <text evidence="2">The sequence shown here is derived from an EMBL/GenBank/DDBJ whole genome shotgun (WGS) entry which is preliminary data.</text>
</comment>
<dbReference type="EMBL" id="BMOD01000008">
    <property type="protein sequence ID" value="GGJ37585.1"/>
    <property type="molecule type" value="Genomic_DNA"/>
</dbReference>
<keyword evidence="3" id="KW-1185">Reference proteome</keyword>
<dbReference type="PANTHER" id="PTHR36930:SF1">
    <property type="entry name" value="MOSC DOMAIN-CONTAINING PROTEIN"/>
    <property type="match status" value="1"/>
</dbReference>
<feature type="domain" description="MOSC" evidence="1">
    <location>
        <begin position="26"/>
        <end position="167"/>
    </location>
</feature>
<dbReference type="InterPro" id="IPR011037">
    <property type="entry name" value="Pyrv_Knase-like_insert_dom_sf"/>
</dbReference>
<dbReference type="SUPFAM" id="SSF50800">
    <property type="entry name" value="PK beta-barrel domain-like"/>
    <property type="match status" value="1"/>
</dbReference>
<dbReference type="PROSITE" id="PS51340">
    <property type="entry name" value="MOSC"/>
    <property type="match status" value="1"/>
</dbReference>
<dbReference type="Pfam" id="PF03473">
    <property type="entry name" value="MOSC"/>
    <property type="match status" value="1"/>
</dbReference>
<evidence type="ECO:0000313" key="3">
    <source>
        <dbReference type="Proteomes" id="UP000632222"/>
    </source>
</evidence>
<reference evidence="3" key="1">
    <citation type="journal article" date="2019" name="Int. J. Syst. Evol. Microbiol.">
        <title>The Global Catalogue of Microorganisms (GCM) 10K type strain sequencing project: providing services to taxonomists for standard genome sequencing and annotation.</title>
        <authorList>
            <consortium name="The Broad Institute Genomics Platform"/>
            <consortium name="The Broad Institute Genome Sequencing Center for Infectious Disease"/>
            <person name="Wu L."/>
            <person name="Ma J."/>
        </authorList>
    </citation>
    <scope>NUCLEOTIDE SEQUENCE [LARGE SCALE GENOMIC DNA]</scope>
    <source>
        <strain evidence="3">JCM 14370</strain>
    </source>
</reference>
<dbReference type="Proteomes" id="UP000632222">
    <property type="component" value="Unassembled WGS sequence"/>
</dbReference>
<proteinExistence type="predicted"/>
<dbReference type="InterPro" id="IPR005302">
    <property type="entry name" value="MoCF_Sase_C"/>
</dbReference>
<gene>
    <name evidence="2" type="ORF">GCM10008938_24650</name>
</gene>
<organism evidence="2 3">
    <name type="scientific">Deinococcus roseus</name>
    <dbReference type="NCBI Taxonomy" id="392414"/>
    <lineage>
        <taxon>Bacteria</taxon>
        <taxon>Thermotogati</taxon>
        <taxon>Deinococcota</taxon>
        <taxon>Deinococci</taxon>
        <taxon>Deinococcales</taxon>
        <taxon>Deinococcaceae</taxon>
        <taxon>Deinococcus</taxon>
    </lineage>
</organism>
<dbReference type="RefSeq" id="WP_189002990.1">
    <property type="nucleotide sequence ID" value="NZ_BMOD01000008.1"/>
</dbReference>
<dbReference type="PANTHER" id="PTHR36930">
    <property type="entry name" value="METAL-SULFUR CLUSTER BIOSYNTHESIS PROTEINS YUAD-RELATED"/>
    <property type="match status" value="1"/>
</dbReference>
<evidence type="ECO:0000313" key="2">
    <source>
        <dbReference type="EMBL" id="GGJ37585.1"/>
    </source>
</evidence>
<name>A0ABQ2D155_9DEIO</name>
<dbReference type="InterPro" id="IPR052716">
    <property type="entry name" value="MOSC_domain"/>
</dbReference>